<sequence length="283" mass="31052">MIQTRHLQLVIQKSSPTKTFFSIVKNSDSRGSKEPYMPQQKFPTFSVLSTPTTPVQWYTDTLQSGEDSVCSKSPDLFYISSSSSQDTHLEEEINANSNHGFNSANYVQLLSSTEHSASSANSISLDGGIDSKTKVQDICTDQVSKNNLTAPKFLHQGIIQSTQAPECALSEDLSQECNEFLDYDAVLDIISKTIRGERMGSIDPRTVAIDSWRKTESSAIESEVGTDLNQPSRPSMIDALDILFEITDSVLDSNVGKVAVSVGILSMAGYAAYEITRTVSKRR</sequence>
<dbReference type="AlphaFoldDB" id="A0AAD5TB31"/>
<accession>A0AAD5TB31</accession>
<evidence type="ECO:0000313" key="1">
    <source>
        <dbReference type="EMBL" id="KAJ3143181.1"/>
    </source>
</evidence>
<dbReference type="EMBL" id="JADGJH010000002">
    <property type="protein sequence ID" value="KAJ3143181.1"/>
    <property type="molecule type" value="Genomic_DNA"/>
</dbReference>
<gene>
    <name evidence="1" type="ORF">HK100_003859</name>
</gene>
<organism evidence="1 2">
    <name type="scientific">Physocladia obscura</name>
    <dbReference type="NCBI Taxonomy" id="109957"/>
    <lineage>
        <taxon>Eukaryota</taxon>
        <taxon>Fungi</taxon>
        <taxon>Fungi incertae sedis</taxon>
        <taxon>Chytridiomycota</taxon>
        <taxon>Chytridiomycota incertae sedis</taxon>
        <taxon>Chytridiomycetes</taxon>
        <taxon>Chytridiales</taxon>
        <taxon>Chytriomycetaceae</taxon>
        <taxon>Physocladia</taxon>
    </lineage>
</organism>
<evidence type="ECO:0000313" key="2">
    <source>
        <dbReference type="Proteomes" id="UP001211907"/>
    </source>
</evidence>
<proteinExistence type="predicted"/>
<dbReference type="Proteomes" id="UP001211907">
    <property type="component" value="Unassembled WGS sequence"/>
</dbReference>
<keyword evidence="2" id="KW-1185">Reference proteome</keyword>
<comment type="caution">
    <text evidence="1">The sequence shown here is derived from an EMBL/GenBank/DDBJ whole genome shotgun (WGS) entry which is preliminary data.</text>
</comment>
<name>A0AAD5TB31_9FUNG</name>
<protein>
    <submittedName>
        <fullName evidence="1">Uncharacterized protein</fullName>
    </submittedName>
</protein>
<reference evidence="1" key="1">
    <citation type="submission" date="2020-05" db="EMBL/GenBank/DDBJ databases">
        <title>Phylogenomic resolution of chytrid fungi.</title>
        <authorList>
            <person name="Stajich J.E."/>
            <person name="Amses K."/>
            <person name="Simmons R."/>
            <person name="Seto K."/>
            <person name="Myers J."/>
            <person name="Bonds A."/>
            <person name="Quandt C.A."/>
            <person name="Barry K."/>
            <person name="Liu P."/>
            <person name="Grigoriev I."/>
            <person name="Longcore J.E."/>
            <person name="James T.Y."/>
        </authorList>
    </citation>
    <scope>NUCLEOTIDE SEQUENCE</scope>
    <source>
        <strain evidence="1">JEL0513</strain>
    </source>
</reference>